<evidence type="ECO:0000256" key="2">
    <source>
        <dbReference type="ARBA" id="ARBA00022737"/>
    </source>
</evidence>
<dbReference type="PRINTS" id="PR00320">
    <property type="entry name" value="GPROTEINBRPT"/>
</dbReference>
<proteinExistence type="predicted"/>
<name>A0ABR8A7S0_9CYAN</name>
<dbReference type="InterPro" id="IPR003593">
    <property type="entry name" value="AAA+_ATPase"/>
</dbReference>
<dbReference type="InterPro" id="IPR002182">
    <property type="entry name" value="NB-ARC"/>
</dbReference>
<feature type="repeat" description="WD" evidence="3">
    <location>
        <begin position="665"/>
        <end position="706"/>
    </location>
</feature>
<dbReference type="Gene3D" id="1.25.40.370">
    <property type="match status" value="1"/>
</dbReference>
<dbReference type="Gene3D" id="1.10.8.430">
    <property type="entry name" value="Helical domain of apoptotic protease-activating factors"/>
    <property type="match status" value="1"/>
</dbReference>
<dbReference type="InterPro" id="IPR041452">
    <property type="entry name" value="APAF1_C"/>
</dbReference>
<evidence type="ECO:0000256" key="4">
    <source>
        <dbReference type="SAM" id="Coils"/>
    </source>
</evidence>
<dbReference type="Gene3D" id="2.130.10.10">
    <property type="entry name" value="YVTN repeat-like/Quinoprotein amine dehydrogenase"/>
    <property type="match status" value="6"/>
</dbReference>
<feature type="repeat" description="WD" evidence="3">
    <location>
        <begin position="875"/>
        <end position="916"/>
    </location>
</feature>
<dbReference type="CDD" id="cd00200">
    <property type="entry name" value="WD40"/>
    <property type="match status" value="2"/>
</dbReference>
<feature type="repeat" description="WD" evidence="3">
    <location>
        <begin position="1043"/>
        <end position="1084"/>
    </location>
</feature>
<feature type="repeat" description="WD" evidence="3">
    <location>
        <begin position="1001"/>
        <end position="1042"/>
    </location>
</feature>
<dbReference type="SMART" id="SM00320">
    <property type="entry name" value="WD40"/>
    <property type="match status" value="15"/>
</dbReference>
<dbReference type="RefSeq" id="WP_190555576.1">
    <property type="nucleotide sequence ID" value="NZ_CAWPNO010000045.1"/>
</dbReference>
<keyword evidence="7" id="KW-1185">Reference proteome</keyword>
<dbReference type="InterPro" id="IPR001680">
    <property type="entry name" value="WD40_rpt"/>
</dbReference>
<gene>
    <name evidence="6" type="ORF">H6G24_11100</name>
</gene>
<feature type="repeat" description="WD" evidence="3">
    <location>
        <begin position="581"/>
        <end position="622"/>
    </location>
</feature>
<feature type="coiled-coil region" evidence="4">
    <location>
        <begin position="41"/>
        <end position="75"/>
    </location>
</feature>
<feature type="repeat" description="WD" evidence="3">
    <location>
        <begin position="1127"/>
        <end position="1168"/>
    </location>
</feature>
<dbReference type="PRINTS" id="PR00364">
    <property type="entry name" value="DISEASERSIST"/>
</dbReference>
<dbReference type="SUPFAM" id="SSF52540">
    <property type="entry name" value="P-loop containing nucleoside triphosphate hydrolases"/>
    <property type="match status" value="1"/>
</dbReference>
<feature type="domain" description="AAA+ ATPase" evidence="5">
    <location>
        <begin position="121"/>
        <end position="252"/>
    </location>
</feature>
<dbReference type="InterPro" id="IPR048975">
    <property type="entry name" value="WHD_APAF1"/>
</dbReference>
<feature type="repeat" description="WD" evidence="3">
    <location>
        <begin position="791"/>
        <end position="832"/>
    </location>
</feature>
<protein>
    <recommendedName>
        <fullName evidence="5">AAA+ ATPase domain-containing protein</fullName>
    </recommendedName>
</protein>
<dbReference type="InterPro" id="IPR015943">
    <property type="entry name" value="WD40/YVTN_repeat-like_dom_sf"/>
</dbReference>
<dbReference type="InterPro" id="IPR027417">
    <property type="entry name" value="P-loop_NTPase"/>
</dbReference>
<feature type="repeat" description="WD" evidence="3">
    <location>
        <begin position="833"/>
        <end position="874"/>
    </location>
</feature>
<dbReference type="Gene3D" id="1.10.10.10">
    <property type="entry name" value="Winged helix-like DNA-binding domain superfamily/Winged helix DNA-binding domain"/>
    <property type="match status" value="1"/>
</dbReference>
<evidence type="ECO:0000259" key="5">
    <source>
        <dbReference type="SMART" id="SM00382"/>
    </source>
</evidence>
<feature type="repeat" description="WD" evidence="3">
    <location>
        <begin position="959"/>
        <end position="1000"/>
    </location>
</feature>
<keyword evidence="4" id="KW-0175">Coiled coil</keyword>
<dbReference type="InterPro" id="IPR036388">
    <property type="entry name" value="WH-like_DNA-bd_sf"/>
</dbReference>
<comment type="caution">
    <text evidence="6">The sequence shown here is derived from an EMBL/GenBank/DDBJ whole genome shotgun (WGS) entry which is preliminary data.</text>
</comment>
<keyword evidence="2" id="KW-0677">Repeat</keyword>
<dbReference type="InterPro" id="IPR011047">
    <property type="entry name" value="Quinoprotein_ADH-like_sf"/>
</dbReference>
<dbReference type="PANTHER" id="PTHR22847:SF637">
    <property type="entry name" value="WD REPEAT DOMAIN 5B"/>
    <property type="match status" value="1"/>
</dbReference>
<dbReference type="PROSITE" id="PS50294">
    <property type="entry name" value="WD_REPEATS_REGION"/>
    <property type="match status" value="14"/>
</dbReference>
<evidence type="ECO:0000313" key="7">
    <source>
        <dbReference type="Proteomes" id="UP000658514"/>
    </source>
</evidence>
<accession>A0ABR8A7S0</accession>
<evidence type="ECO:0000256" key="1">
    <source>
        <dbReference type="ARBA" id="ARBA00022574"/>
    </source>
</evidence>
<dbReference type="SUPFAM" id="SSF50998">
    <property type="entry name" value="Quinoprotein alcohol dehydrogenase-like"/>
    <property type="match status" value="2"/>
</dbReference>
<sequence length="1206" mass="133210">MTKRQRLEQQRDTLQADWDRRNKKLTQLRLAFAIEAGVAVKFQLEQQIQDEETELKRLEQELDTIEQALSQTNFDPDRQALGNLTNVPELPPHFLPREEELTPLKQKVLSSTKQPVGITGKSRRVGVQGMGGIGKTVLATALARDEEVRKAFPDGVLWVTFGQTPQILTWQSYLAQALGEKQAAFTEVGLAKARLRELFAEKACLLILDDIWRLDDATAFDVLGERCQMLITTRDGAIVTGLGGEEYQLAILGKQQALELLANWANQPEILQPSPQNDVTLQVARECGYLPLALAMVGAMMRGKPANRWQNILEKLRSADLEKIKQQFPDYPYPDLLKAIAVSVAALDENCQQRYLDFAVFPEDTPIPEAVLQIFWQPLGLDEFDSQDVIDELVSKSLALRDEAGNLRLHDLQFDYVRKQYTTLAKESQGIGVLHNRLLNAYSEKYPEGWHSLANDGYILQNLAYHLLAGGRDGELQQLLCDFRWLQGKLENININALLADYDFLPQDENLQLIQGALRLAAHILNEDKQQLAGQLLGRLLSFEREEIQRLLNQAQQCKTPGLLPQTASLTSPGASLVRTLVGHSNSVNTVALSTDGKYAISGSDDKTLKVWNWQTGELLRTLVGHSDSVNAVALSADGKYVISTSRDTTLKVWNWQTGELLRTLVGHSRSVNAVALSADGKYAISGSDDTTLKVWNWQTGELLRTLVGHSGSVSAVALSADGKYAISGSLDNTLKVWNWQTGELLRTLVGHSGSVSAVALSADGNYAISGSLDNTLKVWNWQTGELLRTLVGHISSVRAVALTPEGKYIISASHDTTLKVWNWQTGELLQTLVGHSDWVRAVALTANGKYAISASRDTTLKVWNWQTGELLRTLVGHSSSVRGVALTANGKYAISASRDTTLKVWNWQTGELLRTLVGHSSSVRGVALTANGKYAISASRDTTLKVWNWQTGELLRTLVGHSDWVRAVALTANGKYAISGSDDKTLKVWNWQTGKLLRTIEGHSYSVRAVTLTPDGKYVISGSLDNTLKVWNWQTSKLLRTIEGHTYWVNAVALTPDGKYAISASHDTTLKVWNWQTGELLRSIKGHSSSIYALALTPDGKYAISASHDTTLKVWNWQIGELLRTIEGHSDSVNAVALTPDGKYVISGFVDNTLKVWNWQTGEEIATFTGESAIYCCAVASDGAKIVAGDALGRVHFLRLQVTKE</sequence>
<dbReference type="EMBL" id="JACJQH010000014">
    <property type="protein sequence ID" value="MBD2196037.1"/>
    <property type="molecule type" value="Genomic_DNA"/>
</dbReference>
<feature type="repeat" description="WD" evidence="3">
    <location>
        <begin position="917"/>
        <end position="958"/>
    </location>
</feature>
<dbReference type="InterPro" id="IPR020472">
    <property type="entry name" value="WD40_PAC1"/>
</dbReference>
<dbReference type="Gene3D" id="3.40.50.300">
    <property type="entry name" value="P-loop containing nucleotide triphosphate hydrolases"/>
    <property type="match status" value="1"/>
</dbReference>
<dbReference type="PROSITE" id="PS50082">
    <property type="entry name" value="WD_REPEATS_2"/>
    <property type="match status" value="14"/>
</dbReference>
<feature type="repeat" description="WD" evidence="3">
    <location>
        <begin position="749"/>
        <end position="790"/>
    </location>
</feature>
<evidence type="ECO:0000256" key="3">
    <source>
        <dbReference type="PROSITE-ProRule" id="PRU00221"/>
    </source>
</evidence>
<reference evidence="6 7" key="1">
    <citation type="journal article" date="2020" name="ISME J.">
        <title>Comparative genomics reveals insights into cyanobacterial evolution and habitat adaptation.</title>
        <authorList>
            <person name="Chen M.Y."/>
            <person name="Teng W.K."/>
            <person name="Zhao L."/>
            <person name="Hu C.X."/>
            <person name="Zhou Y.K."/>
            <person name="Han B.P."/>
            <person name="Song L.R."/>
            <person name="Shu W.S."/>
        </authorList>
    </citation>
    <scope>NUCLEOTIDE SEQUENCE [LARGE SCALE GENOMIC DNA]</scope>
    <source>
        <strain evidence="6 7">FACHB-288</strain>
    </source>
</reference>
<dbReference type="SUPFAM" id="SSF50978">
    <property type="entry name" value="WD40 repeat-like"/>
    <property type="match status" value="1"/>
</dbReference>
<dbReference type="Pfam" id="PF17908">
    <property type="entry name" value="APAF1_C"/>
    <property type="match status" value="1"/>
</dbReference>
<dbReference type="Pfam" id="PF21296">
    <property type="entry name" value="WHD_APAF1"/>
    <property type="match status" value="1"/>
</dbReference>
<dbReference type="Proteomes" id="UP000658514">
    <property type="component" value="Unassembled WGS sequence"/>
</dbReference>
<dbReference type="Pfam" id="PF00931">
    <property type="entry name" value="NB-ARC"/>
    <property type="match status" value="1"/>
</dbReference>
<dbReference type="Pfam" id="PF00400">
    <property type="entry name" value="WD40"/>
    <property type="match status" value="14"/>
</dbReference>
<keyword evidence="1 3" id="KW-0853">WD repeat</keyword>
<feature type="repeat" description="WD" evidence="3">
    <location>
        <begin position="623"/>
        <end position="664"/>
    </location>
</feature>
<dbReference type="PANTHER" id="PTHR22847">
    <property type="entry name" value="WD40 REPEAT PROTEIN"/>
    <property type="match status" value="1"/>
</dbReference>
<dbReference type="InterPro" id="IPR036322">
    <property type="entry name" value="WD40_repeat_dom_sf"/>
</dbReference>
<dbReference type="InterPro" id="IPR042197">
    <property type="entry name" value="Apaf_helical"/>
</dbReference>
<feature type="repeat" description="WD" evidence="3">
    <location>
        <begin position="1085"/>
        <end position="1126"/>
    </location>
</feature>
<feature type="repeat" description="WD" evidence="3">
    <location>
        <begin position="707"/>
        <end position="748"/>
    </location>
</feature>
<organism evidence="6 7">
    <name type="scientific">Calothrix parietina FACHB-288</name>
    <dbReference type="NCBI Taxonomy" id="2692896"/>
    <lineage>
        <taxon>Bacteria</taxon>
        <taxon>Bacillati</taxon>
        <taxon>Cyanobacteriota</taxon>
        <taxon>Cyanophyceae</taxon>
        <taxon>Nostocales</taxon>
        <taxon>Calotrichaceae</taxon>
        <taxon>Calothrix</taxon>
    </lineage>
</organism>
<dbReference type="SMART" id="SM00382">
    <property type="entry name" value="AAA"/>
    <property type="match status" value="1"/>
</dbReference>
<evidence type="ECO:0000313" key="6">
    <source>
        <dbReference type="EMBL" id="MBD2196037.1"/>
    </source>
</evidence>